<keyword evidence="4" id="KW-0539">Nucleus</keyword>
<evidence type="ECO:0000256" key="1">
    <source>
        <dbReference type="ARBA" id="ARBA00004123"/>
    </source>
</evidence>
<dbReference type="GO" id="GO:0016973">
    <property type="term" value="P:poly(A)+ mRNA export from nucleus"/>
    <property type="evidence" value="ECO:0007669"/>
    <property type="project" value="TreeGrafter"/>
</dbReference>
<dbReference type="GO" id="GO:0017056">
    <property type="term" value="F:structural constituent of nuclear pore"/>
    <property type="evidence" value="ECO:0007669"/>
    <property type="project" value="InterPro"/>
</dbReference>
<dbReference type="InterPro" id="IPR037624">
    <property type="entry name" value="Nup133-like"/>
</dbReference>
<accession>A0A8H3YEP3</accession>
<dbReference type="Gene3D" id="1.20.58.1380">
    <property type="match status" value="1"/>
</dbReference>
<dbReference type="SUPFAM" id="SSF117289">
    <property type="entry name" value="Nucleoporin domain"/>
    <property type="match status" value="1"/>
</dbReference>
<evidence type="ECO:0000256" key="5">
    <source>
        <dbReference type="SAM" id="MobiDB-lite"/>
    </source>
</evidence>
<protein>
    <recommendedName>
        <fullName evidence="6">Nucleoporin Nup133/Nup155-like N-terminal domain-containing protein</fullName>
    </recommendedName>
</protein>
<dbReference type="InterPro" id="IPR014908">
    <property type="entry name" value="Nucleoporin_Nup133/Nup155_N"/>
</dbReference>
<comment type="caution">
    <text evidence="7">The sequence shown here is derived from an EMBL/GenBank/DDBJ whole genome shotgun (WGS) entry which is preliminary data.</text>
</comment>
<name>A0A8H3YEP3_9TREE</name>
<dbReference type="Gene3D" id="2.130.10.10">
    <property type="entry name" value="YVTN repeat-like/Quinoprotein amine dehydrogenase"/>
    <property type="match status" value="1"/>
</dbReference>
<dbReference type="Proteomes" id="UP000620104">
    <property type="component" value="Unassembled WGS sequence"/>
</dbReference>
<dbReference type="OrthoDB" id="103454at2759"/>
<sequence>MPGSPSLTPRRSLAVKRSAPSDGFQASPVPSKLRNVRGIPRQSIADSKSLAAAASSTIARRTRRGSRFASVTTASGAFEDDGSFLYERHGSVGLGSDYGARHQAPKHGLRRGTVLAKDQVFKASATGDTPVDVWNLMQSFDANKDVSTTIAYIDPIVGWALLSTLTATYVWNHSKRTASASPTCYTFSHDKSSRRTKLPFTALVPHGHGSAGGSEPGLLFVYPSTGRIVCWDRVGMVLANAAARAGAKGRVEAGVELADGEVVTTLTSVERDLFLLSTSNNRVFRLSLSQFSGQPAITLKPFEISTRKIFIASSSSPYLFSLSTTAADGIKCITVGEAVSGSKGLVRGLGGDAVRDVWLLTATHCQRWSVTAESQKMQAQYSLRQILLNSAALDGTAAAGRAVHVLFEAGAMAESLELLDIAALANGRLAVLASYSAESDAKVTSFAVIVLREDAMMTDNMVVENSVLLDYCENDLLAVPSLTVSKHGRMAFVKFARAVVICSLAEGLPYQQVAFLRDGKANAFIGSGSALDADPTLRHASHSGVNEVAQFYTFLPQSGILCLEASIDDLLAVGQNAEVFKPNAQLKTRIEQAVFFSDPKNPLTFDLQPGFSGSIETAALQLSESIVSSSYSDHSPSGDMAQEFEKRLYWLGEISSFLRRNQVMWQISHEARQRLLVDLQIVSCGAGLWTFLNAKGRLSMLGSGNYLSFLGDAILEWAEEHGGTAPHEDVVRSFFKHNLTSLPDVLHRARQMLQIRTERQTAIVALSEWQLGVNEAFLIAFEAALIDDMTDRLEQYEVDPVKAMSTRLWLTDETSVEDLRYVYSHSIELLEARKVQLGSAIDGAMDAEDEATIDQQQKQQVLKDQISRMIYPLCYALEARARYAAHQLEQQPDPQAALLYHERYLEDVQEAIVALTSIDVDLAYHIAEHHQHYATLVYLTTHDKFGNRDRLEQYMQGHIGRAADERSYRRHASRFAQELYSMYYKQGRYYELINQKREYYHLLSDFFRRQGVPELAWMHLIDMQKYDQAGEALMQAALNESRSHGQKIMLSISKLSLKVDEYSRSEEQMDSQSRQQTLGLIEDRLELAARTEHLVEIILDVGRPASTLHQQSTEKVVQRYMSTKCQNLANYPNHIELFENIAKEAVSGQAITHEDLADLLSLKDNAEEEVEDYVEAIQVCRVIPKEGTSSTRQSTCLRSLWRRIWLHDDWAAIADTSGQTDEEVQERRTATAAYRLIVASREDRIPAEYMLAPEVAAIAPTEAELRARFGPVADIQGLLEEQIAEAERLQQLCKEGFFADFLASNQA</sequence>
<evidence type="ECO:0000313" key="8">
    <source>
        <dbReference type="Proteomes" id="UP000620104"/>
    </source>
</evidence>
<keyword evidence="3" id="KW-0813">Transport</keyword>
<dbReference type="GO" id="GO:0006606">
    <property type="term" value="P:protein import into nucleus"/>
    <property type="evidence" value="ECO:0007669"/>
    <property type="project" value="TreeGrafter"/>
</dbReference>
<comment type="subcellular location">
    <subcellularLocation>
        <location evidence="1">Nucleus</location>
    </subcellularLocation>
</comment>
<reference evidence="7" key="1">
    <citation type="submission" date="2020-07" db="EMBL/GenBank/DDBJ databases">
        <title>Draft Genome Sequence of a Deep-Sea Yeast, Naganishia (Cryptococcus) liquefaciens strain N6.</title>
        <authorList>
            <person name="Han Y.W."/>
            <person name="Kajitani R."/>
            <person name="Morimoto H."/>
            <person name="Parhat M."/>
            <person name="Tsubouchi H."/>
            <person name="Bakenova O."/>
            <person name="Ogata M."/>
            <person name="Argunhan B."/>
            <person name="Aoki R."/>
            <person name="Kajiwara S."/>
            <person name="Itoh T."/>
            <person name="Iwasaki H."/>
        </authorList>
    </citation>
    <scope>NUCLEOTIDE SEQUENCE</scope>
    <source>
        <strain evidence="7">N6</strain>
    </source>
</reference>
<comment type="similarity">
    <text evidence="2">Belongs to the nucleoporin Nup133 family.</text>
</comment>
<dbReference type="Pfam" id="PF08801">
    <property type="entry name" value="Nucleoporin_N"/>
    <property type="match status" value="1"/>
</dbReference>
<evidence type="ECO:0000256" key="2">
    <source>
        <dbReference type="ARBA" id="ARBA00005569"/>
    </source>
</evidence>
<evidence type="ECO:0000256" key="4">
    <source>
        <dbReference type="ARBA" id="ARBA00023242"/>
    </source>
</evidence>
<dbReference type="GO" id="GO:0000972">
    <property type="term" value="P:transcription-dependent tethering of RNA polymerase II gene DNA at nuclear periphery"/>
    <property type="evidence" value="ECO:0007669"/>
    <property type="project" value="TreeGrafter"/>
</dbReference>
<evidence type="ECO:0000259" key="6">
    <source>
        <dbReference type="Pfam" id="PF08801"/>
    </source>
</evidence>
<gene>
    <name evidence="7" type="ORF">NliqN6_1854</name>
</gene>
<evidence type="ECO:0000256" key="3">
    <source>
        <dbReference type="ARBA" id="ARBA00022448"/>
    </source>
</evidence>
<proteinExistence type="inferred from homology"/>
<feature type="domain" description="Nucleoporin Nup133/Nup155-like N-terminal" evidence="6">
    <location>
        <begin position="143"/>
        <end position="516"/>
    </location>
</feature>
<dbReference type="PANTHER" id="PTHR13405">
    <property type="entry name" value="NUCLEAR PORE COMPLEX PROTEIN NUP133"/>
    <property type="match status" value="1"/>
</dbReference>
<feature type="region of interest" description="Disordered" evidence="5">
    <location>
        <begin position="1"/>
        <end position="41"/>
    </location>
</feature>
<keyword evidence="8" id="KW-1185">Reference proteome</keyword>
<evidence type="ECO:0000313" key="7">
    <source>
        <dbReference type="EMBL" id="GHJ85452.1"/>
    </source>
</evidence>
<dbReference type="PANTHER" id="PTHR13405:SF11">
    <property type="entry name" value="NUCLEAR PORE COMPLEX PROTEIN NUP133"/>
    <property type="match status" value="1"/>
</dbReference>
<dbReference type="InterPro" id="IPR015943">
    <property type="entry name" value="WD40/YVTN_repeat-like_dom_sf"/>
</dbReference>
<organism evidence="7 8">
    <name type="scientific">Naganishia liquefaciens</name>
    <dbReference type="NCBI Taxonomy" id="104408"/>
    <lineage>
        <taxon>Eukaryota</taxon>
        <taxon>Fungi</taxon>
        <taxon>Dikarya</taxon>
        <taxon>Basidiomycota</taxon>
        <taxon>Agaricomycotina</taxon>
        <taxon>Tremellomycetes</taxon>
        <taxon>Filobasidiales</taxon>
        <taxon>Filobasidiaceae</taxon>
        <taxon>Naganishia</taxon>
    </lineage>
</organism>
<dbReference type="GO" id="GO:0031080">
    <property type="term" value="C:nuclear pore outer ring"/>
    <property type="evidence" value="ECO:0007669"/>
    <property type="project" value="TreeGrafter"/>
</dbReference>
<dbReference type="EMBL" id="BLZA01000011">
    <property type="protein sequence ID" value="GHJ85452.1"/>
    <property type="molecule type" value="Genomic_DNA"/>
</dbReference>